<evidence type="ECO:0000313" key="1">
    <source>
        <dbReference type="EMBL" id="KAI0089894.1"/>
    </source>
</evidence>
<dbReference type="Proteomes" id="UP001055072">
    <property type="component" value="Unassembled WGS sequence"/>
</dbReference>
<comment type="caution">
    <text evidence="1">The sequence shown here is derived from an EMBL/GenBank/DDBJ whole genome shotgun (WGS) entry which is preliminary data.</text>
</comment>
<organism evidence="1 2">
    <name type="scientific">Irpex rosettiformis</name>
    <dbReference type="NCBI Taxonomy" id="378272"/>
    <lineage>
        <taxon>Eukaryota</taxon>
        <taxon>Fungi</taxon>
        <taxon>Dikarya</taxon>
        <taxon>Basidiomycota</taxon>
        <taxon>Agaricomycotina</taxon>
        <taxon>Agaricomycetes</taxon>
        <taxon>Polyporales</taxon>
        <taxon>Irpicaceae</taxon>
        <taxon>Irpex</taxon>
    </lineage>
</organism>
<name>A0ACB8U6X1_9APHY</name>
<sequence length="110" mass="12584">MFRLYFYTPLYISVSPIIWSLSGLVSSSNLGSWVSSLLFLVSRLSSWFVASSRLSSWNLGSYDYLNTDYRPRRTSISIATRTLLFCIFMQAHSKDLDRPQLFVTTSSCTT</sequence>
<gene>
    <name evidence="1" type="ORF">BDY19DRAFT_91116</name>
</gene>
<dbReference type="EMBL" id="MU274909">
    <property type="protein sequence ID" value="KAI0089894.1"/>
    <property type="molecule type" value="Genomic_DNA"/>
</dbReference>
<keyword evidence="2" id="KW-1185">Reference proteome</keyword>
<evidence type="ECO:0000313" key="2">
    <source>
        <dbReference type="Proteomes" id="UP001055072"/>
    </source>
</evidence>
<reference evidence="1" key="1">
    <citation type="journal article" date="2021" name="Environ. Microbiol.">
        <title>Gene family expansions and transcriptome signatures uncover fungal adaptations to wood decay.</title>
        <authorList>
            <person name="Hage H."/>
            <person name="Miyauchi S."/>
            <person name="Viragh M."/>
            <person name="Drula E."/>
            <person name="Min B."/>
            <person name="Chaduli D."/>
            <person name="Navarro D."/>
            <person name="Favel A."/>
            <person name="Norest M."/>
            <person name="Lesage-Meessen L."/>
            <person name="Balint B."/>
            <person name="Merenyi Z."/>
            <person name="de Eugenio L."/>
            <person name="Morin E."/>
            <person name="Martinez A.T."/>
            <person name="Baldrian P."/>
            <person name="Stursova M."/>
            <person name="Martinez M.J."/>
            <person name="Novotny C."/>
            <person name="Magnuson J.K."/>
            <person name="Spatafora J.W."/>
            <person name="Maurice S."/>
            <person name="Pangilinan J."/>
            <person name="Andreopoulos W."/>
            <person name="LaButti K."/>
            <person name="Hundley H."/>
            <person name="Na H."/>
            <person name="Kuo A."/>
            <person name="Barry K."/>
            <person name="Lipzen A."/>
            <person name="Henrissat B."/>
            <person name="Riley R."/>
            <person name="Ahrendt S."/>
            <person name="Nagy L.G."/>
            <person name="Grigoriev I.V."/>
            <person name="Martin F."/>
            <person name="Rosso M.N."/>
        </authorList>
    </citation>
    <scope>NUCLEOTIDE SEQUENCE</scope>
    <source>
        <strain evidence="1">CBS 384.51</strain>
    </source>
</reference>
<proteinExistence type="predicted"/>
<protein>
    <submittedName>
        <fullName evidence="1">Uncharacterized protein</fullName>
    </submittedName>
</protein>
<accession>A0ACB8U6X1</accession>